<comment type="caution">
    <text evidence="2">The sequence shown here is derived from an EMBL/GenBank/DDBJ whole genome shotgun (WGS) entry which is preliminary data.</text>
</comment>
<evidence type="ECO:0000313" key="3">
    <source>
        <dbReference type="Proteomes" id="UP000245293"/>
    </source>
</evidence>
<dbReference type="AlphaFoldDB" id="A0A2V1P206"/>
<evidence type="ECO:0000313" key="2">
    <source>
        <dbReference type="EMBL" id="PWG16541.1"/>
    </source>
</evidence>
<keyword evidence="3" id="KW-1185">Reference proteome</keyword>
<feature type="region of interest" description="Disordered" evidence="1">
    <location>
        <begin position="1"/>
        <end position="35"/>
    </location>
</feature>
<reference evidence="3" key="1">
    <citation type="submission" date="2018-05" db="EMBL/GenBank/DDBJ databases">
        <authorList>
            <person name="Du Z."/>
            <person name="Wang X."/>
        </authorList>
    </citation>
    <scope>NUCLEOTIDE SEQUENCE [LARGE SCALE GENOMIC DNA]</scope>
    <source>
        <strain evidence="3">WDS4C29</strain>
    </source>
</reference>
<sequence>MSMMSHLQELKKKHDQLSEAVETAQRAPGSNDLEVAQMKKKKLQLKEEIARIEEGA</sequence>
<evidence type="ECO:0000256" key="1">
    <source>
        <dbReference type="SAM" id="MobiDB-lite"/>
    </source>
</evidence>
<dbReference type="Pfam" id="PF04325">
    <property type="entry name" value="DUF465"/>
    <property type="match status" value="1"/>
</dbReference>
<organism evidence="2 3">
    <name type="scientific">Salibaculum griseiflavum</name>
    <dbReference type="NCBI Taxonomy" id="1914409"/>
    <lineage>
        <taxon>Bacteria</taxon>
        <taxon>Pseudomonadati</taxon>
        <taxon>Pseudomonadota</taxon>
        <taxon>Alphaproteobacteria</taxon>
        <taxon>Rhodobacterales</taxon>
        <taxon>Roseobacteraceae</taxon>
        <taxon>Salibaculum</taxon>
    </lineage>
</organism>
<feature type="compositionally biased region" description="Basic and acidic residues" evidence="1">
    <location>
        <begin position="8"/>
        <end position="17"/>
    </location>
</feature>
<dbReference type="OrthoDB" id="7362854at2"/>
<name>A0A2V1P206_9RHOB</name>
<proteinExistence type="predicted"/>
<dbReference type="Gene3D" id="6.10.280.50">
    <property type="match status" value="1"/>
</dbReference>
<dbReference type="RefSeq" id="WP_109389138.1">
    <property type="nucleotide sequence ID" value="NZ_QETF01000012.1"/>
</dbReference>
<gene>
    <name evidence="2" type="ORF">DFK10_11280</name>
</gene>
<dbReference type="EMBL" id="QETF01000012">
    <property type="protein sequence ID" value="PWG16541.1"/>
    <property type="molecule type" value="Genomic_DNA"/>
</dbReference>
<dbReference type="InterPro" id="IPR007420">
    <property type="entry name" value="DUF465"/>
</dbReference>
<protein>
    <submittedName>
        <fullName evidence="2">DUF465 domain-containing protein</fullName>
    </submittedName>
</protein>
<accession>A0A2V1P206</accession>
<dbReference type="InterPro" id="IPR038444">
    <property type="entry name" value="DUF465_sf"/>
</dbReference>
<dbReference type="Proteomes" id="UP000245293">
    <property type="component" value="Unassembled WGS sequence"/>
</dbReference>